<dbReference type="InterPro" id="IPR000515">
    <property type="entry name" value="MetI-like"/>
</dbReference>
<evidence type="ECO:0000256" key="3">
    <source>
        <dbReference type="ARBA" id="ARBA00022475"/>
    </source>
</evidence>
<feature type="transmembrane region" description="Helical" evidence="8">
    <location>
        <begin position="247"/>
        <end position="270"/>
    </location>
</feature>
<dbReference type="Gene3D" id="1.10.3720.10">
    <property type="entry name" value="MetI-like"/>
    <property type="match status" value="2"/>
</dbReference>
<dbReference type="GO" id="GO:0055085">
    <property type="term" value="P:transmembrane transport"/>
    <property type="evidence" value="ECO:0007669"/>
    <property type="project" value="InterPro"/>
</dbReference>
<dbReference type="PANTHER" id="PTHR43357">
    <property type="entry name" value="INNER MEMBRANE ABC TRANSPORTER PERMEASE PROTEIN YDCV"/>
    <property type="match status" value="1"/>
</dbReference>
<dbReference type="PROSITE" id="PS50928">
    <property type="entry name" value="ABC_TM1"/>
    <property type="match status" value="2"/>
</dbReference>
<evidence type="ECO:0000256" key="2">
    <source>
        <dbReference type="ARBA" id="ARBA00022448"/>
    </source>
</evidence>
<gene>
    <name evidence="11" type="ordered locus">Isop_3448</name>
</gene>
<keyword evidence="5 8" id="KW-0812">Transmembrane</keyword>
<proteinExistence type="inferred from homology"/>
<evidence type="ECO:0000256" key="1">
    <source>
        <dbReference type="ARBA" id="ARBA00004429"/>
    </source>
</evidence>
<feature type="transmembrane region" description="Helical" evidence="8">
    <location>
        <begin position="189"/>
        <end position="213"/>
    </location>
</feature>
<keyword evidence="6 8" id="KW-1133">Transmembrane helix</keyword>
<feature type="transmembrane region" description="Helical" evidence="8">
    <location>
        <begin position="117"/>
        <end position="136"/>
    </location>
</feature>
<evidence type="ECO:0000313" key="11">
    <source>
        <dbReference type="EMBL" id="ADV64005.1"/>
    </source>
</evidence>
<feature type="domain" description="ABC transmembrane type-1" evidence="10">
    <location>
        <begin position="403"/>
        <end position="631"/>
    </location>
</feature>
<dbReference type="KEGG" id="ipa:Isop_3448"/>
<evidence type="ECO:0000256" key="5">
    <source>
        <dbReference type="ARBA" id="ARBA00022692"/>
    </source>
</evidence>
<feature type="transmembrane region" description="Helical" evidence="8">
    <location>
        <begin position="49"/>
        <end position="72"/>
    </location>
</feature>
<keyword evidence="12" id="KW-1185">Reference proteome</keyword>
<keyword evidence="2 8" id="KW-0813">Transport</keyword>
<feature type="region of interest" description="Disordered" evidence="9">
    <location>
        <begin position="569"/>
        <end position="631"/>
    </location>
</feature>
<reference key="1">
    <citation type="submission" date="2010-11" db="EMBL/GenBank/DDBJ databases">
        <title>The complete sequence of chromosome of Isophaera pallida ATCC 43644.</title>
        <authorList>
            <consortium name="US DOE Joint Genome Institute (JGI-PGF)"/>
            <person name="Lucas S."/>
            <person name="Copeland A."/>
            <person name="Lapidus A."/>
            <person name="Bruce D."/>
            <person name="Goodwin L."/>
            <person name="Pitluck S."/>
            <person name="Kyrpides N."/>
            <person name="Mavromatis K."/>
            <person name="Pagani I."/>
            <person name="Ivanova N."/>
            <person name="Saunders E."/>
            <person name="Brettin T."/>
            <person name="Detter J.C."/>
            <person name="Han C."/>
            <person name="Tapia R."/>
            <person name="Land M."/>
            <person name="Hauser L."/>
            <person name="Markowitz V."/>
            <person name="Cheng J.-F."/>
            <person name="Hugenholtz P."/>
            <person name="Woyke T."/>
            <person name="Wu D."/>
            <person name="Eisen J.A."/>
        </authorList>
    </citation>
    <scope>NUCLEOTIDE SEQUENCE</scope>
    <source>
        <strain>ATCC 43644</strain>
    </source>
</reference>
<dbReference type="CDD" id="cd06261">
    <property type="entry name" value="TM_PBP2"/>
    <property type="match status" value="1"/>
</dbReference>
<dbReference type="GO" id="GO:0005886">
    <property type="term" value="C:plasma membrane"/>
    <property type="evidence" value="ECO:0007669"/>
    <property type="project" value="UniProtKB-SubCell"/>
</dbReference>
<feature type="transmembrane region" description="Helical" evidence="8">
    <location>
        <begin position="343"/>
        <end position="366"/>
    </location>
</feature>
<feature type="domain" description="ABC transmembrane type-1" evidence="10">
    <location>
        <begin position="111"/>
        <end position="307"/>
    </location>
</feature>
<protein>
    <recommendedName>
        <fullName evidence="10">ABC transmembrane type-1 domain-containing protein</fullName>
    </recommendedName>
</protein>
<dbReference type="STRING" id="575540.Isop_3448"/>
<dbReference type="eggNOG" id="COG1178">
    <property type="taxonomic scope" value="Bacteria"/>
</dbReference>
<dbReference type="RefSeq" id="WP_013566293.1">
    <property type="nucleotide sequence ID" value="NC_014962.1"/>
</dbReference>
<comment type="subcellular location">
    <subcellularLocation>
        <location evidence="1">Cell inner membrane</location>
        <topology evidence="1">Multi-pass membrane protein</topology>
    </subcellularLocation>
    <subcellularLocation>
        <location evidence="8">Cell membrane</location>
        <topology evidence="8">Multi-pass membrane protein</topology>
    </subcellularLocation>
</comment>
<evidence type="ECO:0000256" key="4">
    <source>
        <dbReference type="ARBA" id="ARBA00022519"/>
    </source>
</evidence>
<dbReference type="InParanoid" id="E8QWW6"/>
<feature type="transmembrane region" description="Helical" evidence="8">
    <location>
        <begin position="148"/>
        <end position="169"/>
    </location>
</feature>
<evidence type="ECO:0000256" key="9">
    <source>
        <dbReference type="SAM" id="MobiDB-lite"/>
    </source>
</evidence>
<accession>E8QWW6</accession>
<keyword evidence="3" id="KW-1003">Cell membrane</keyword>
<dbReference type="Pfam" id="PF00528">
    <property type="entry name" value="BPD_transp_1"/>
    <property type="match status" value="1"/>
</dbReference>
<organism evidence="11 12">
    <name type="scientific">Isosphaera pallida (strain ATCC 43644 / DSM 9630 / IS1B)</name>
    <dbReference type="NCBI Taxonomy" id="575540"/>
    <lineage>
        <taxon>Bacteria</taxon>
        <taxon>Pseudomonadati</taxon>
        <taxon>Planctomycetota</taxon>
        <taxon>Planctomycetia</taxon>
        <taxon>Isosphaerales</taxon>
        <taxon>Isosphaeraceae</taxon>
        <taxon>Isosphaera</taxon>
    </lineage>
</organism>
<comment type="similarity">
    <text evidence="8">Belongs to the binding-protein-dependent transport system permease family.</text>
</comment>
<feature type="transmembrane region" description="Helical" evidence="8">
    <location>
        <begin position="439"/>
        <end position="462"/>
    </location>
</feature>
<dbReference type="PANTHER" id="PTHR43357:SF3">
    <property type="entry name" value="FE(3+)-TRANSPORT SYSTEM PERMEASE PROTEIN FBPB 2"/>
    <property type="match status" value="1"/>
</dbReference>
<dbReference type="Proteomes" id="UP000008631">
    <property type="component" value="Chromosome"/>
</dbReference>
<dbReference type="AlphaFoldDB" id="E8QWW6"/>
<keyword evidence="4" id="KW-0997">Cell inner membrane</keyword>
<dbReference type="InterPro" id="IPR035906">
    <property type="entry name" value="MetI-like_sf"/>
</dbReference>
<keyword evidence="7 8" id="KW-0472">Membrane</keyword>
<evidence type="ECO:0000256" key="8">
    <source>
        <dbReference type="RuleBase" id="RU363032"/>
    </source>
</evidence>
<sequence length="631" mass="67447">MRRPGEPIESVHHSILPYGQREMAKNRREPVESVREFGPLGSRDLGGRVGAWLSLAVLLGLPTGAWLGALVVDPLEPAFPATSRSGDTGDAKIMVPPWILSEWVARIRHPATQTLKVAVGAAVVAVPLGAFLGFVLARTDTIGRSLSLWLLGVLALTPLPVTATAWIGALGNVGRAQWLEWPGGDGPWLVGWIGAAWVHAIAALPWTTLIAALGWRRVEPELEEAARLETGRLGVILGVSAQRARGFLIAATVAVILPTVGEMTITDLLQVRTFAEEAYLQFGVGRGARVAALLALPPLLVALSALVWADRAIGATTRRHGAASEARRGRASLWRWPQHWQRAAAGLGLGLVLAILVIIPWGGLIWRAGRVGGDAAAGLPPRWSLAGLLGTLQRAAPEVVESLVETVPIAASGATLAVLLALAWTWLGRSRSWARWVGGGMAALALAMPGPVAGMALVLAWGRGPLAQMVPWVYDSPLVLVFAHTFRTFPFAWLILRPALAALPRERLEAAALGGLGPQAVFGRVVLPALRPALAASWMIAFTLALGELPASHWVEPPGTTLLSKRLLEPPAHRSRKPSRWVRPDLPGPFRRNRHGRLGFGAAPCAPTRRPPRGRMSPPQRDSPLLKAERE</sequence>
<evidence type="ECO:0000256" key="6">
    <source>
        <dbReference type="ARBA" id="ARBA00022989"/>
    </source>
</evidence>
<feature type="transmembrane region" description="Helical" evidence="8">
    <location>
        <begin position="407"/>
        <end position="427"/>
    </location>
</feature>
<evidence type="ECO:0000313" key="12">
    <source>
        <dbReference type="Proteomes" id="UP000008631"/>
    </source>
</evidence>
<dbReference type="SUPFAM" id="SSF161098">
    <property type="entry name" value="MetI-like"/>
    <property type="match status" value="2"/>
</dbReference>
<reference evidence="11 12" key="2">
    <citation type="journal article" date="2011" name="Stand. Genomic Sci.">
        <title>Complete genome sequence of Isosphaera pallida type strain (IS1B).</title>
        <authorList>
            <consortium name="US DOE Joint Genome Institute (JGI-PGF)"/>
            <person name="Goker M."/>
            <person name="Cleland D."/>
            <person name="Saunders E."/>
            <person name="Lapidus A."/>
            <person name="Nolan M."/>
            <person name="Lucas S."/>
            <person name="Hammon N."/>
            <person name="Deshpande S."/>
            <person name="Cheng J.F."/>
            <person name="Tapia R."/>
            <person name="Han C."/>
            <person name="Goodwin L."/>
            <person name="Pitluck S."/>
            <person name="Liolios K."/>
            <person name="Pagani I."/>
            <person name="Ivanova N."/>
            <person name="Mavromatis K."/>
            <person name="Pati A."/>
            <person name="Chen A."/>
            <person name="Palaniappan K."/>
            <person name="Land M."/>
            <person name="Hauser L."/>
            <person name="Chang Y.J."/>
            <person name="Jeffries C.D."/>
            <person name="Detter J.C."/>
            <person name="Beck B."/>
            <person name="Woyke T."/>
            <person name="Bristow J."/>
            <person name="Eisen J.A."/>
            <person name="Markowitz V."/>
            <person name="Hugenholtz P."/>
            <person name="Kyrpides N.C."/>
            <person name="Klenk H.P."/>
        </authorList>
    </citation>
    <scope>NUCLEOTIDE SEQUENCE [LARGE SCALE GENOMIC DNA]</scope>
    <source>
        <strain evidence="12">ATCC 43644 / DSM 9630 / IS1B</strain>
    </source>
</reference>
<dbReference type="HOGENOM" id="CLU_433321_0_0_0"/>
<feature type="transmembrane region" description="Helical" evidence="8">
    <location>
        <begin position="290"/>
        <end position="309"/>
    </location>
</feature>
<evidence type="ECO:0000259" key="10">
    <source>
        <dbReference type="PROSITE" id="PS50928"/>
    </source>
</evidence>
<dbReference type="EMBL" id="CP002353">
    <property type="protein sequence ID" value="ADV64005.1"/>
    <property type="molecule type" value="Genomic_DNA"/>
</dbReference>
<feature type="transmembrane region" description="Helical" evidence="8">
    <location>
        <begin position="474"/>
        <end position="496"/>
    </location>
</feature>
<name>E8QWW6_ISOPI</name>
<evidence type="ECO:0000256" key="7">
    <source>
        <dbReference type="ARBA" id="ARBA00023136"/>
    </source>
</evidence>